<sequence>MKKGLRSTALALTAVLAVTGLSACGGKGDPKEATTAKSAEADFSYTGAAPVTKTPGAKVSILAQNSWYSTVDYANADIVKKIQENAGVTIDWTLVSPVNYKDSVSPMLASGTDLPNIVQLPDLDNNMTYITAGLFYPLDEYLDYMPNYKKYLDENPGIKASLTAEDGHIYYLPQTAVTNNYQPCIMINMEWLNKLNLPVPTTLDEFVEVLRAFKANDMNGDGDVNDEIPLSVTADRLSSMFGPAFGLPAMFGPSVGLDPVSSYYADDDGKVHYAPAEPEKYKKYVTFLNQLYKEGLLEVEYTSLTRDQITQRCAQNRTGATFDFSWQMSQLYSKQYPEYNGETGVMVGIPPLSGDEKGVYLGRTPISGIFGVSTSDKDPILAMRFLDYAMSEEAQNYYVWGIEGESYTVGADGKKAYTEKAADNNWLQQLGINAGCLPSQQSVEATDVLLPKWHVDIDKELQSYIRDPWPFIYSTKDEQNIIAQYQTDLTTYVAETNVAFITGTTSLDTFDSYLSTLDSMGIKDLLKVKQQQYDRFKATK</sequence>
<dbReference type="SUPFAM" id="SSF53850">
    <property type="entry name" value="Periplasmic binding protein-like II"/>
    <property type="match status" value="1"/>
</dbReference>
<evidence type="ECO:0000313" key="3">
    <source>
        <dbReference type="Proteomes" id="UP001163115"/>
    </source>
</evidence>
<name>A0ABY7AB66_9FIRM</name>
<evidence type="ECO:0000256" key="1">
    <source>
        <dbReference type="SAM" id="SignalP"/>
    </source>
</evidence>
<reference evidence="2" key="1">
    <citation type="submission" date="2022-11" db="EMBL/GenBank/DDBJ databases">
        <title>Lacrimispora xylanolytica sy1, complete genome.</title>
        <authorList>
            <person name="Choi S."/>
        </authorList>
    </citation>
    <scope>NUCLEOTIDE SEQUENCE</scope>
    <source>
        <strain evidence="2">Sy1</strain>
    </source>
</reference>
<dbReference type="EMBL" id="CP113524">
    <property type="protein sequence ID" value="WAJ23925.1"/>
    <property type="molecule type" value="Genomic_DNA"/>
</dbReference>
<dbReference type="Proteomes" id="UP001163115">
    <property type="component" value="Chromosome"/>
</dbReference>
<keyword evidence="1" id="KW-0732">Signal</keyword>
<dbReference type="RefSeq" id="WP_268115198.1">
    <property type="nucleotide sequence ID" value="NZ_CP113524.1"/>
</dbReference>
<protein>
    <submittedName>
        <fullName evidence="2">Extracellular solute-binding protein</fullName>
    </submittedName>
</protein>
<evidence type="ECO:0000313" key="2">
    <source>
        <dbReference type="EMBL" id="WAJ23925.1"/>
    </source>
</evidence>
<dbReference type="Pfam" id="PF13416">
    <property type="entry name" value="SBP_bac_8"/>
    <property type="match status" value="1"/>
</dbReference>
<keyword evidence="3" id="KW-1185">Reference proteome</keyword>
<organism evidence="2 3">
    <name type="scientific">Lacrimispora xylanolytica</name>
    <dbReference type="NCBI Taxonomy" id="29375"/>
    <lineage>
        <taxon>Bacteria</taxon>
        <taxon>Bacillati</taxon>
        <taxon>Bacillota</taxon>
        <taxon>Clostridia</taxon>
        <taxon>Lachnospirales</taxon>
        <taxon>Lachnospiraceae</taxon>
        <taxon>Lacrimispora</taxon>
    </lineage>
</organism>
<dbReference type="InterPro" id="IPR006059">
    <property type="entry name" value="SBP"/>
</dbReference>
<feature type="chain" id="PRO_5045858488" evidence="1">
    <location>
        <begin position="24"/>
        <end position="540"/>
    </location>
</feature>
<gene>
    <name evidence="2" type="ORF">OW255_20640</name>
</gene>
<feature type="signal peptide" evidence="1">
    <location>
        <begin position="1"/>
        <end position="23"/>
    </location>
</feature>
<accession>A0ABY7AB66</accession>
<dbReference type="PANTHER" id="PTHR43649:SF12">
    <property type="entry name" value="DIACETYLCHITOBIOSE BINDING PROTEIN DASA"/>
    <property type="match status" value="1"/>
</dbReference>
<dbReference type="PANTHER" id="PTHR43649">
    <property type="entry name" value="ARABINOSE-BINDING PROTEIN-RELATED"/>
    <property type="match status" value="1"/>
</dbReference>
<dbReference type="PROSITE" id="PS51257">
    <property type="entry name" value="PROKAR_LIPOPROTEIN"/>
    <property type="match status" value="1"/>
</dbReference>
<dbReference type="InterPro" id="IPR050490">
    <property type="entry name" value="Bact_solute-bd_prot1"/>
</dbReference>
<proteinExistence type="predicted"/>
<dbReference type="Gene3D" id="3.40.190.10">
    <property type="entry name" value="Periplasmic binding protein-like II"/>
    <property type="match status" value="2"/>
</dbReference>